<dbReference type="PANTHER" id="PTHR38445:SF9">
    <property type="entry name" value="HTH-TYPE TRANSCRIPTIONAL REPRESSOR YTRA"/>
    <property type="match status" value="1"/>
</dbReference>
<dbReference type="RefSeq" id="WP_068159834.1">
    <property type="nucleotide sequence ID" value="NZ_JXJX01000001.1"/>
</dbReference>
<dbReference type="AlphaFoldDB" id="A0A2A5S433"/>
<evidence type="ECO:0000259" key="4">
    <source>
        <dbReference type="PROSITE" id="PS50949"/>
    </source>
</evidence>
<dbReference type="CDD" id="cd07377">
    <property type="entry name" value="WHTH_GntR"/>
    <property type="match status" value="1"/>
</dbReference>
<reference evidence="5 6" key="1">
    <citation type="submission" date="2014-12" db="EMBL/GenBank/DDBJ databases">
        <title>Draft genome sequences of 10 type strains of Lactococcus.</title>
        <authorList>
            <person name="Sun Z."/>
            <person name="Zhong Z."/>
            <person name="Liu W."/>
            <person name="Zhang W."/>
            <person name="Zhang H."/>
        </authorList>
    </citation>
    <scope>NUCLEOTIDE SEQUENCE [LARGE SCALE GENOMIC DNA]</scope>
    <source>
        <strain evidence="5 6">DSM 20686</strain>
    </source>
</reference>
<dbReference type="Proteomes" id="UP000242246">
    <property type="component" value="Unassembled WGS sequence"/>
</dbReference>
<evidence type="ECO:0000256" key="1">
    <source>
        <dbReference type="ARBA" id="ARBA00023015"/>
    </source>
</evidence>
<keyword evidence="2" id="KW-0238">DNA-binding</keyword>
<protein>
    <submittedName>
        <fullName evidence="5">Transcriptional regulator, GntR family</fullName>
    </submittedName>
</protein>
<accession>A0A2A5S433</accession>
<dbReference type="SMART" id="SM00345">
    <property type="entry name" value="HTH_GNTR"/>
    <property type="match status" value="1"/>
</dbReference>
<dbReference type="InterPro" id="IPR036390">
    <property type="entry name" value="WH_DNA-bd_sf"/>
</dbReference>
<evidence type="ECO:0000256" key="3">
    <source>
        <dbReference type="ARBA" id="ARBA00023163"/>
    </source>
</evidence>
<sequence length="118" mass="13343">MNKLALYEQLCYGIKHDVAAGILKSGDKLPSVRKFALEKNINPNTAVKVYKTLENEGVIHSIPSKGNFISDDAQKLQELHLKELKESCLTLIRDMRDNHMSKSEILEIVERGFDDSKS</sequence>
<evidence type="ECO:0000313" key="6">
    <source>
        <dbReference type="Proteomes" id="UP000242246"/>
    </source>
</evidence>
<dbReference type="PROSITE" id="PS50949">
    <property type="entry name" value="HTH_GNTR"/>
    <property type="match status" value="1"/>
</dbReference>
<dbReference type="InterPro" id="IPR000524">
    <property type="entry name" value="Tscrpt_reg_HTH_GntR"/>
</dbReference>
<dbReference type="Pfam" id="PF00392">
    <property type="entry name" value="GntR"/>
    <property type="match status" value="1"/>
</dbReference>
<evidence type="ECO:0000256" key="2">
    <source>
        <dbReference type="ARBA" id="ARBA00023125"/>
    </source>
</evidence>
<dbReference type="GO" id="GO:0003677">
    <property type="term" value="F:DNA binding"/>
    <property type="evidence" value="ECO:0007669"/>
    <property type="project" value="UniProtKB-KW"/>
</dbReference>
<organism evidence="5 6">
    <name type="scientific">Pseudolactococcus plantarum</name>
    <dbReference type="NCBI Taxonomy" id="1365"/>
    <lineage>
        <taxon>Bacteria</taxon>
        <taxon>Bacillati</taxon>
        <taxon>Bacillota</taxon>
        <taxon>Bacilli</taxon>
        <taxon>Lactobacillales</taxon>
        <taxon>Streptococcaceae</taxon>
        <taxon>Pseudolactococcus</taxon>
    </lineage>
</organism>
<keyword evidence="3" id="KW-0804">Transcription</keyword>
<proteinExistence type="predicted"/>
<feature type="domain" description="HTH gntR-type" evidence="4">
    <location>
        <begin position="4"/>
        <end position="72"/>
    </location>
</feature>
<dbReference type="InterPro" id="IPR036388">
    <property type="entry name" value="WH-like_DNA-bd_sf"/>
</dbReference>
<keyword evidence="1" id="KW-0805">Transcription regulation</keyword>
<dbReference type="OrthoDB" id="362473at2"/>
<dbReference type="SUPFAM" id="SSF46785">
    <property type="entry name" value="Winged helix' DNA-binding domain"/>
    <property type="match status" value="1"/>
</dbReference>
<dbReference type="Gene3D" id="1.10.10.10">
    <property type="entry name" value="Winged helix-like DNA-binding domain superfamily/Winged helix DNA-binding domain"/>
    <property type="match status" value="1"/>
</dbReference>
<name>A0A2A5S433_9LACT</name>
<dbReference type="EMBL" id="JXJX01000001">
    <property type="protein sequence ID" value="PCS08259.1"/>
    <property type="molecule type" value="Genomic_DNA"/>
</dbReference>
<dbReference type="GO" id="GO:0003700">
    <property type="term" value="F:DNA-binding transcription factor activity"/>
    <property type="evidence" value="ECO:0007669"/>
    <property type="project" value="InterPro"/>
</dbReference>
<keyword evidence="6" id="KW-1185">Reference proteome</keyword>
<dbReference type="STRING" id="1348632.GCA_001591745_00140"/>
<comment type="caution">
    <text evidence="5">The sequence shown here is derived from an EMBL/GenBank/DDBJ whole genome shotgun (WGS) entry which is preliminary data.</text>
</comment>
<evidence type="ECO:0000313" key="5">
    <source>
        <dbReference type="EMBL" id="PCS08259.1"/>
    </source>
</evidence>
<dbReference type="PANTHER" id="PTHR38445">
    <property type="entry name" value="HTH-TYPE TRANSCRIPTIONAL REPRESSOR YTRA"/>
    <property type="match status" value="1"/>
</dbReference>
<gene>
    <name evidence="5" type="ORF">RU87_GL000082</name>
</gene>